<dbReference type="InterPro" id="IPR036412">
    <property type="entry name" value="HAD-like_sf"/>
</dbReference>
<keyword evidence="7 14" id="KW-0653">Protein transport</keyword>
<evidence type="ECO:0000256" key="2">
    <source>
        <dbReference type="ARBA" id="ARBA00006344"/>
    </source>
</evidence>
<evidence type="ECO:0000256" key="14">
    <source>
        <dbReference type="RuleBase" id="RU365079"/>
    </source>
</evidence>
<dbReference type="InterPro" id="IPR023214">
    <property type="entry name" value="HAD_sf"/>
</dbReference>
<feature type="compositionally biased region" description="Low complexity" evidence="16">
    <location>
        <begin position="359"/>
        <end position="368"/>
    </location>
</feature>
<evidence type="ECO:0000256" key="9">
    <source>
        <dbReference type="ARBA" id="ARBA00022989"/>
    </source>
</evidence>
<comment type="subunit">
    <text evidence="13">Component of the TIM23 complex, at least composed of TIM23, TIM17 and TIM50. Interacts with preproteins in transit.</text>
</comment>
<dbReference type="FunFam" id="3.40.50.1000:FF:000019">
    <property type="entry name" value="Mitochondrial import inner membrane translocase subunit TIM50"/>
    <property type="match status" value="1"/>
</dbReference>
<dbReference type="Gene3D" id="3.40.50.1000">
    <property type="entry name" value="HAD superfamily/HAD-like"/>
    <property type="match status" value="1"/>
</dbReference>
<keyword evidence="8 14" id="KW-0809">Transit peptide</keyword>
<dbReference type="CDD" id="cd07521">
    <property type="entry name" value="HAD_FCP1-like"/>
    <property type="match status" value="1"/>
</dbReference>
<dbReference type="EMBL" id="KN824295">
    <property type="protein sequence ID" value="KIM28065.1"/>
    <property type="molecule type" value="Genomic_DNA"/>
</dbReference>
<keyword evidence="19" id="KW-1185">Reference proteome</keyword>
<feature type="coiled-coil region" evidence="15">
    <location>
        <begin position="298"/>
        <end position="332"/>
    </location>
</feature>
<evidence type="ECO:0000256" key="5">
    <source>
        <dbReference type="ARBA" id="ARBA00022692"/>
    </source>
</evidence>
<comment type="subcellular location">
    <subcellularLocation>
        <location evidence="1 14">Mitochondrion inner membrane</location>
        <topology evidence="1 14">Single-pass membrane protein</topology>
    </subcellularLocation>
</comment>
<dbReference type="GO" id="GO:0015031">
    <property type="term" value="P:protein transport"/>
    <property type="evidence" value="ECO:0007669"/>
    <property type="project" value="UniProtKB-KW"/>
</dbReference>
<dbReference type="InterPro" id="IPR050365">
    <property type="entry name" value="TIM50"/>
</dbReference>
<dbReference type="PANTHER" id="PTHR12210">
    <property type="entry name" value="DULLARD PROTEIN PHOSPHATASE"/>
    <property type="match status" value="1"/>
</dbReference>
<accession>A0A0C3AU26</accession>
<evidence type="ECO:0000256" key="1">
    <source>
        <dbReference type="ARBA" id="ARBA00004434"/>
    </source>
</evidence>
<protein>
    <recommendedName>
        <fullName evidence="3 14">Mitochondrial import inner membrane translocase subunit TIM50</fullName>
    </recommendedName>
</protein>
<evidence type="ECO:0000256" key="8">
    <source>
        <dbReference type="ARBA" id="ARBA00022946"/>
    </source>
</evidence>
<evidence type="ECO:0000256" key="15">
    <source>
        <dbReference type="SAM" id="Coils"/>
    </source>
</evidence>
<reference evidence="19" key="2">
    <citation type="submission" date="2015-01" db="EMBL/GenBank/DDBJ databases">
        <title>Evolutionary Origins and Diversification of the Mycorrhizal Mutualists.</title>
        <authorList>
            <consortium name="DOE Joint Genome Institute"/>
            <consortium name="Mycorrhizal Genomics Consortium"/>
            <person name="Kohler A."/>
            <person name="Kuo A."/>
            <person name="Nagy L.G."/>
            <person name="Floudas D."/>
            <person name="Copeland A."/>
            <person name="Barry K.W."/>
            <person name="Cichocki N."/>
            <person name="Veneault-Fourrey C."/>
            <person name="LaButti K."/>
            <person name="Lindquist E.A."/>
            <person name="Lipzen A."/>
            <person name="Lundell T."/>
            <person name="Morin E."/>
            <person name="Murat C."/>
            <person name="Riley R."/>
            <person name="Ohm R."/>
            <person name="Sun H."/>
            <person name="Tunlid A."/>
            <person name="Henrissat B."/>
            <person name="Grigoriev I.V."/>
            <person name="Hibbett D.S."/>
            <person name="Martin F."/>
        </authorList>
    </citation>
    <scope>NUCLEOTIDE SEQUENCE [LARGE SCALE GENOMIC DNA]</scope>
    <source>
        <strain evidence="19">MAFF 305830</strain>
    </source>
</reference>
<dbReference type="GO" id="GO:0005744">
    <property type="term" value="C:TIM23 mitochondrial import inner membrane translocase complex"/>
    <property type="evidence" value="ECO:0007669"/>
    <property type="project" value="UniProtKB-UniRule"/>
</dbReference>
<dbReference type="Proteomes" id="UP000054097">
    <property type="component" value="Unassembled WGS sequence"/>
</dbReference>
<organism evidence="18 19">
    <name type="scientific">Serendipita vermifera MAFF 305830</name>
    <dbReference type="NCBI Taxonomy" id="933852"/>
    <lineage>
        <taxon>Eukaryota</taxon>
        <taxon>Fungi</taxon>
        <taxon>Dikarya</taxon>
        <taxon>Basidiomycota</taxon>
        <taxon>Agaricomycotina</taxon>
        <taxon>Agaricomycetes</taxon>
        <taxon>Sebacinales</taxon>
        <taxon>Serendipitaceae</taxon>
        <taxon>Serendipita</taxon>
    </lineage>
</organism>
<keyword evidence="10 14" id="KW-0811">Translocation</keyword>
<dbReference type="OrthoDB" id="287041at2759"/>
<evidence type="ECO:0000256" key="10">
    <source>
        <dbReference type="ARBA" id="ARBA00023010"/>
    </source>
</evidence>
<keyword evidence="15" id="KW-0175">Coiled coil</keyword>
<feature type="transmembrane region" description="Helical" evidence="14">
    <location>
        <begin position="6"/>
        <end position="22"/>
    </location>
</feature>
<dbReference type="STRING" id="933852.A0A0C3AU26"/>
<dbReference type="SUPFAM" id="SSF56784">
    <property type="entry name" value="HAD-like"/>
    <property type="match status" value="1"/>
</dbReference>
<proteinExistence type="inferred from homology"/>
<keyword evidence="9 14" id="KW-1133">Transmembrane helix</keyword>
<dbReference type="SMART" id="SM00577">
    <property type="entry name" value="CPDc"/>
    <property type="match status" value="1"/>
</dbReference>
<evidence type="ECO:0000256" key="4">
    <source>
        <dbReference type="ARBA" id="ARBA00022448"/>
    </source>
</evidence>
<evidence type="ECO:0000259" key="17">
    <source>
        <dbReference type="PROSITE" id="PS50969"/>
    </source>
</evidence>
<dbReference type="PROSITE" id="PS50969">
    <property type="entry name" value="FCP1"/>
    <property type="match status" value="1"/>
</dbReference>
<feature type="region of interest" description="Disordered" evidence="16">
    <location>
        <begin position="338"/>
        <end position="374"/>
    </location>
</feature>
<evidence type="ECO:0000256" key="11">
    <source>
        <dbReference type="ARBA" id="ARBA00023128"/>
    </source>
</evidence>
<keyword evidence="12 14" id="KW-0472">Membrane</keyword>
<keyword evidence="11 14" id="KW-0496">Mitochondrion</keyword>
<evidence type="ECO:0000256" key="6">
    <source>
        <dbReference type="ARBA" id="ARBA00022792"/>
    </source>
</evidence>
<reference evidence="18 19" key="1">
    <citation type="submission" date="2014-04" db="EMBL/GenBank/DDBJ databases">
        <authorList>
            <consortium name="DOE Joint Genome Institute"/>
            <person name="Kuo A."/>
            <person name="Zuccaro A."/>
            <person name="Kohler A."/>
            <person name="Nagy L.G."/>
            <person name="Floudas D."/>
            <person name="Copeland A."/>
            <person name="Barry K.W."/>
            <person name="Cichocki N."/>
            <person name="Veneault-Fourrey C."/>
            <person name="LaButti K."/>
            <person name="Lindquist E.A."/>
            <person name="Lipzen A."/>
            <person name="Lundell T."/>
            <person name="Morin E."/>
            <person name="Murat C."/>
            <person name="Sun H."/>
            <person name="Tunlid A."/>
            <person name="Henrissat B."/>
            <person name="Grigoriev I.V."/>
            <person name="Hibbett D.S."/>
            <person name="Martin F."/>
            <person name="Nordberg H.P."/>
            <person name="Cantor M.N."/>
            <person name="Hua S.X."/>
        </authorList>
    </citation>
    <scope>NUCLEOTIDE SEQUENCE [LARGE SCALE GENOMIC DNA]</scope>
    <source>
        <strain evidence="18 19">MAFF 305830</strain>
    </source>
</reference>
<keyword evidence="5 14" id="KW-0812">Transmembrane</keyword>
<evidence type="ECO:0000256" key="16">
    <source>
        <dbReference type="SAM" id="MobiDB-lite"/>
    </source>
</evidence>
<comment type="function">
    <text evidence="14">Essential component of the TIM23 complex, a complex that mediates the translocation of transit peptide-containing proteins across the mitochondrial inner membrane.</text>
</comment>
<comment type="similarity">
    <text evidence="2 14">Belongs to the TIM50 family.</text>
</comment>
<dbReference type="Pfam" id="PF03031">
    <property type="entry name" value="NIF"/>
    <property type="match status" value="1"/>
</dbReference>
<gene>
    <name evidence="18" type="ORF">M408DRAFT_329713</name>
</gene>
<sequence length="374" mass="41548">MGWVSAFGLVGVIVGGWVWLGWEDDGERGVRAWIQRSNRNALKMFDLFDKPIWDKLLPDPLPEGYQRPYTLLVSIDDLLVGSTWDRQNGWRTAKRPGVDYFLSYLSQFYEIVIFTTQSSNTAIPVIEALDPFNFSIMYHLFREATRTHKGVLVKDLSYLNRDLSKVIALDTVKERYMLQDDNLVEVGKWKPGKKGPGEKSDGDGGLVALIPFLESIAIFGVPDVRPVLSHYRGKDVAKEWAQVEAENKARFIKDWEAKQAQAGGLASGGWTMGRLTGSAPKTPQVPQTLLELRRAEAQRVYKQEQAFLEQNREELQRQKDKAQEEGMKAMMEGGMFGMMSRMVGAPPPQPAPSGGAPGGAPAPASGSSDASKKA</sequence>
<evidence type="ECO:0000256" key="12">
    <source>
        <dbReference type="ARBA" id="ARBA00023136"/>
    </source>
</evidence>
<dbReference type="InterPro" id="IPR004274">
    <property type="entry name" value="FCP1_dom"/>
</dbReference>
<keyword evidence="4 14" id="KW-0813">Transport</keyword>
<dbReference type="HOGENOM" id="CLU_023309_1_0_1"/>
<evidence type="ECO:0000313" key="18">
    <source>
        <dbReference type="EMBL" id="KIM28065.1"/>
    </source>
</evidence>
<dbReference type="AlphaFoldDB" id="A0A0C3AU26"/>
<name>A0A0C3AU26_SERVB</name>
<evidence type="ECO:0000256" key="13">
    <source>
        <dbReference type="ARBA" id="ARBA00065975"/>
    </source>
</evidence>
<evidence type="ECO:0000256" key="3">
    <source>
        <dbReference type="ARBA" id="ARBA00020799"/>
    </source>
</evidence>
<evidence type="ECO:0000256" key="7">
    <source>
        <dbReference type="ARBA" id="ARBA00022927"/>
    </source>
</evidence>
<feature type="domain" description="FCP1 homology" evidence="17">
    <location>
        <begin position="64"/>
        <end position="216"/>
    </location>
</feature>
<keyword evidence="6" id="KW-0999">Mitochondrion inner membrane</keyword>
<evidence type="ECO:0000313" key="19">
    <source>
        <dbReference type="Proteomes" id="UP000054097"/>
    </source>
</evidence>